<sequence>ETAYFAFMERLRREIIRFHAAKINLFDYRFFSFFTFTPIFDFEPNKRIHSNSQKYFRRKDFCEEGEACIMRISAVRCARTPILGNRLFQWRFTQAAHSLGAAKTAAAQCWTLRKRKVLKAKFAATKGEACIMRSSAVRCARTPNLEIAFISGDFLPAGGASPWRRQDGGGRLPAERVPAGMVKKPRARSIAPRTGFIIS</sequence>
<reference evidence="1" key="1">
    <citation type="journal article" date="2021" name="PeerJ">
        <title>Extensive microbial diversity within the chicken gut microbiome revealed by metagenomics and culture.</title>
        <authorList>
            <person name="Gilroy R."/>
            <person name="Ravi A."/>
            <person name="Getino M."/>
            <person name="Pursley I."/>
            <person name="Horton D.L."/>
            <person name="Alikhan N.F."/>
            <person name="Baker D."/>
            <person name="Gharbi K."/>
            <person name="Hall N."/>
            <person name="Watson M."/>
            <person name="Adriaenssens E.M."/>
            <person name="Foster-Nyarko E."/>
            <person name="Jarju S."/>
            <person name="Secka A."/>
            <person name="Antonio M."/>
            <person name="Oren A."/>
            <person name="Chaudhuri R.R."/>
            <person name="La Ragione R."/>
            <person name="Hildebrand F."/>
            <person name="Pallen M.J."/>
        </authorList>
    </citation>
    <scope>NUCLEOTIDE SEQUENCE</scope>
    <source>
        <strain evidence="1">CHK33-5263</strain>
    </source>
</reference>
<name>A0A9D2IVB5_9FIRM</name>
<organism evidence="1 2">
    <name type="scientific">Candidatus Gallimonas intestinigallinarum</name>
    <dbReference type="NCBI Taxonomy" id="2838604"/>
    <lineage>
        <taxon>Bacteria</taxon>
        <taxon>Bacillati</taxon>
        <taxon>Bacillota</taxon>
        <taxon>Clostridia</taxon>
        <taxon>Candidatus Gallimonas</taxon>
    </lineage>
</organism>
<dbReference type="EMBL" id="DXBS01000035">
    <property type="protein sequence ID" value="HIZ24135.1"/>
    <property type="molecule type" value="Genomic_DNA"/>
</dbReference>
<proteinExistence type="predicted"/>
<evidence type="ECO:0000313" key="1">
    <source>
        <dbReference type="EMBL" id="HIZ24135.1"/>
    </source>
</evidence>
<dbReference type="AlphaFoldDB" id="A0A9D2IVB5"/>
<comment type="caution">
    <text evidence="1">The sequence shown here is derived from an EMBL/GenBank/DDBJ whole genome shotgun (WGS) entry which is preliminary data.</text>
</comment>
<dbReference type="Proteomes" id="UP000824044">
    <property type="component" value="Unassembled WGS sequence"/>
</dbReference>
<protein>
    <submittedName>
        <fullName evidence="1">Uncharacterized protein</fullName>
    </submittedName>
</protein>
<reference evidence="1" key="2">
    <citation type="submission" date="2021-04" db="EMBL/GenBank/DDBJ databases">
        <authorList>
            <person name="Gilroy R."/>
        </authorList>
    </citation>
    <scope>NUCLEOTIDE SEQUENCE</scope>
    <source>
        <strain evidence="1">CHK33-5263</strain>
    </source>
</reference>
<feature type="non-terminal residue" evidence="1">
    <location>
        <position position="1"/>
    </location>
</feature>
<gene>
    <name evidence="1" type="ORF">H9812_01475</name>
</gene>
<accession>A0A9D2IVB5</accession>
<evidence type="ECO:0000313" key="2">
    <source>
        <dbReference type="Proteomes" id="UP000824044"/>
    </source>
</evidence>